<sequence>MSDNTESIKTEKQALNLDEAIAKGWEIPDFTIKEIRDAIPSHCFRIDTFRSFGYVLHDFFFVALLMYGASKIDTLSSPYIRFVLWATYSVLQGIVGTGLWVIGHECGHQAFSPSKTINNSVGIIIHSLLLVPYYSWKISHSKHHKSNGHLYNDMVYVPRTRSHRKLGPKEEDHELDGPHSALMESPIVETAKIFRLVVFGWVCYVLLDVTGKRPKKTWTSHFNFNCHIFEEHNYADFVKSNIGLAVAISGLVCAGQIYGSMTVMKYYVFPYLFVNCWLVLITYLQHTDSAIPRYSPNVWNFQRGAALTVDRSYGPILNHFHHHISDTHVAHHFFSNMPHYHAVEATKHIKKVLGKHYMSDDTPILQALYKSYRECKFIEDEGDVRFLKN</sequence>
<dbReference type="GO" id="GO:0006629">
    <property type="term" value="P:lipid metabolic process"/>
    <property type="evidence" value="ECO:0007669"/>
    <property type="project" value="InterPro"/>
</dbReference>
<dbReference type="Proteomes" id="UP000077315">
    <property type="component" value="Unassembled WGS sequence"/>
</dbReference>
<dbReference type="InterPro" id="IPR005804">
    <property type="entry name" value="FA_desaturase_dom"/>
</dbReference>
<dbReference type="OrthoDB" id="1461976at2759"/>
<dbReference type="PANTHER" id="PTHR32100">
    <property type="entry name" value="OMEGA-6 FATTY ACID DESATURASE, CHLOROPLASTIC"/>
    <property type="match status" value="1"/>
</dbReference>
<evidence type="ECO:0000313" key="4">
    <source>
        <dbReference type="Proteomes" id="UP000077315"/>
    </source>
</evidence>
<dbReference type="AlphaFoldDB" id="A0A167P2R6"/>
<dbReference type="STRING" id="763407.A0A167P2R6"/>
<dbReference type="Pfam" id="PF00487">
    <property type="entry name" value="FA_desaturase"/>
    <property type="match status" value="1"/>
</dbReference>
<feature type="transmembrane region" description="Helical" evidence="1">
    <location>
        <begin position="266"/>
        <end position="284"/>
    </location>
</feature>
<evidence type="ECO:0000259" key="2">
    <source>
        <dbReference type="Pfam" id="PF00487"/>
    </source>
</evidence>
<gene>
    <name evidence="3" type="ORF">PHYBLDRAFT_23168</name>
</gene>
<feature type="transmembrane region" description="Helical" evidence="1">
    <location>
        <begin position="242"/>
        <end position="259"/>
    </location>
</feature>
<dbReference type="EMBL" id="KV440975">
    <property type="protein sequence ID" value="OAD77136.1"/>
    <property type="molecule type" value="Genomic_DNA"/>
</dbReference>
<dbReference type="CDD" id="cd03507">
    <property type="entry name" value="Delta12-FADS-like"/>
    <property type="match status" value="1"/>
</dbReference>
<dbReference type="RefSeq" id="XP_018295176.1">
    <property type="nucleotide sequence ID" value="XM_018439796.1"/>
</dbReference>
<feature type="transmembrane region" description="Helical" evidence="1">
    <location>
        <begin position="117"/>
        <end position="136"/>
    </location>
</feature>
<dbReference type="VEuPathDB" id="FungiDB:PHYBLDRAFT_23168"/>
<dbReference type="GO" id="GO:0016491">
    <property type="term" value="F:oxidoreductase activity"/>
    <property type="evidence" value="ECO:0007669"/>
    <property type="project" value="InterPro"/>
</dbReference>
<dbReference type="InterPro" id="IPR012171">
    <property type="entry name" value="Fatty_acid_desaturase"/>
</dbReference>
<proteinExistence type="predicted"/>
<feature type="domain" description="Fatty acid desaturase" evidence="2">
    <location>
        <begin position="85"/>
        <end position="359"/>
    </location>
</feature>
<keyword evidence="1" id="KW-0812">Transmembrane</keyword>
<name>A0A167P2R6_PHYB8</name>
<keyword evidence="1" id="KW-0472">Membrane</keyword>
<dbReference type="InParanoid" id="A0A167P2R6"/>
<keyword evidence="1" id="KW-1133">Transmembrane helix</keyword>
<organism evidence="3 4">
    <name type="scientific">Phycomyces blakesleeanus (strain ATCC 8743b / DSM 1359 / FGSC 10004 / NBRC 33097 / NRRL 1555)</name>
    <dbReference type="NCBI Taxonomy" id="763407"/>
    <lineage>
        <taxon>Eukaryota</taxon>
        <taxon>Fungi</taxon>
        <taxon>Fungi incertae sedis</taxon>
        <taxon>Mucoromycota</taxon>
        <taxon>Mucoromycotina</taxon>
        <taxon>Mucoromycetes</taxon>
        <taxon>Mucorales</taxon>
        <taxon>Phycomycetaceae</taxon>
        <taxon>Phycomyces</taxon>
    </lineage>
</organism>
<accession>A0A167P2R6</accession>
<protein>
    <recommendedName>
        <fullName evidence="2">Fatty acid desaturase domain-containing protein</fullName>
    </recommendedName>
</protein>
<reference evidence="4" key="1">
    <citation type="submission" date="2015-06" db="EMBL/GenBank/DDBJ databases">
        <title>Expansion of signal transduction pathways in fungi by whole-genome duplication.</title>
        <authorList>
            <consortium name="DOE Joint Genome Institute"/>
            <person name="Corrochano L.M."/>
            <person name="Kuo A."/>
            <person name="Marcet-Houben M."/>
            <person name="Polaino S."/>
            <person name="Salamov A."/>
            <person name="Villalobos J.M."/>
            <person name="Alvarez M.I."/>
            <person name="Avalos J."/>
            <person name="Benito E.P."/>
            <person name="Benoit I."/>
            <person name="Burger G."/>
            <person name="Camino L.P."/>
            <person name="Canovas D."/>
            <person name="Cerda-Olmedo E."/>
            <person name="Cheng J.-F."/>
            <person name="Dominguez A."/>
            <person name="Elias M."/>
            <person name="Eslava A.P."/>
            <person name="Glaser F."/>
            <person name="Grimwood J."/>
            <person name="Gutierrez G."/>
            <person name="Heitman J."/>
            <person name="Henrissat B."/>
            <person name="Iturriaga E.A."/>
            <person name="Lang B.F."/>
            <person name="Lavin J.L."/>
            <person name="Lee S."/>
            <person name="Li W."/>
            <person name="Lindquist E."/>
            <person name="Lopez-Garcia S."/>
            <person name="Luque E.M."/>
            <person name="Marcos A.T."/>
            <person name="Martin J."/>
            <person name="McCluskey K."/>
            <person name="Medina H.R."/>
            <person name="Miralles-Duran A."/>
            <person name="Miyazaki A."/>
            <person name="Munoz-Torres E."/>
            <person name="Oguiza J.A."/>
            <person name="Ohm R."/>
            <person name="Olmedo M."/>
            <person name="Orejas M."/>
            <person name="Ortiz-Castellanos L."/>
            <person name="Pisabarro A.G."/>
            <person name="Rodriguez-Romero J."/>
            <person name="Ruiz-Herrera J."/>
            <person name="Ruiz-Vazquez R."/>
            <person name="Sanz C."/>
            <person name="Schackwitz W."/>
            <person name="Schmutz J."/>
            <person name="Shahriari M."/>
            <person name="Shelest E."/>
            <person name="Silva-Franco F."/>
            <person name="Soanes D."/>
            <person name="Syed K."/>
            <person name="Tagua V.G."/>
            <person name="Talbot N.J."/>
            <person name="Thon M."/>
            <person name="De vries R.P."/>
            <person name="Wiebenga A."/>
            <person name="Yadav J.S."/>
            <person name="Braun E.L."/>
            <person name="Baker S."/>
            <person name="Garre V."/>
            <person name="Horwitz B."/>
            <person name="Torres-Martinez S."/>
            <person name="Idnurm A."/>
            <person name="Herrera-Estrella A."/>
            <person name="Gabaldon T."/>
            <person name="Grigoriev I.V."/>
        </authorList>
    </citation>
    <scope>NUCLEOTIDE SEQUENCE [LARGE SCALE GENOMIC DNA]</scope>
    <source>
        <strain evidence="4">NRRL 1555(-)</strain>
    </source>
</reference>
<feature type="transmembrane region" description="Helical" evidence="1">
    <location>
        <begin position="82"/>
        <end position="102"/>
    </location>
</feature>
<keyword evidence="4" id="KW-1185">Reference proteome</keyword>
<evidence type="ECO:0000256" key="1">
    <source>
        <dbReference type="SAM" id="Phobius"/>
    </source>
</evidence>
<dbReference type="GeneID" id="29000702"/>
<feature type="transmembrane region" description="Helical" evidence="1">
    <location>
        <begin position="193"/>
        <end position="211"/>
    </location>
</feature>
<evidence type="ECO:0000313" key="3">
    <source>
        <dbReference type="EMBL" id="OAD77136.1"/>
    </source>
</evidence>
<feature type="transmembrane region" description="Helical" evidence="1">
    <location>
        <begin position="51"/>
        <end position="70"/>
    </location>
</feature>